<evidence type="ECO:0008006" key="4">
    <source>
        <dbReference type="Google" id="ProtNLM"/>
    </source>
</evidence>
<dbReference type="Gene3D" id="2.30.130.40">
    <property type="entry name" value="LON domain-like"/>
    <property type="match status" value="1"/>
</dbReference>
<dbReference type="Proteomes" id="UP001224775">
    <property type="component" value="Unassembled WGS sequence"/>
</dbReference>
<evidence type="ECO:0000313" key="3">
    <source>
        <dbReference type="Proteomes" id="UP001224775"/>
    </source>
</evidence>
<comment type="caution">
    <text evidence="2">The sequence shown here is derived from an EMBL/GenBank/DDBJ whole genome shotgun (WGS) entry which is preliminary data.</text>
</comment>
<proteinExistence type="predicted"/>
<dbReference type="PANTHER" id="PTHR21530">
    <property type="entry name" value="PHEROMONE SHUTDOWN PROTEIN"/>
    <property type="match status" value="1"/>
</dbReference>
<reference evidence="2" key="1">
    <citation type="submission" date="2023-06" db="EMBL/GenBank/DDBJ databases">
        <title>Survivors Of The Sea: Transcriptome response of Skeletonema marinoi to long-term dormancy.</title>
        <authorList>
            <person name="Pinder M.I.M."/>
            <person name="Kourtchenko O."/>
            <person name="Robertson E.K."/>
            <person name="Larsson T."/>
            <person name="Maumus F."/>
            <person name="Osuna-Cruz C.M."/>
            <person name="Vancaester E."/>
            <person name="Stenow R."/>
            <person name="Vandepoele K."/>
            <person name="Ploug H."/>
            <person name="Bruchert V."/>
            <person name="Godhe A."/>
            <person name="Topel M."/>
        </authorList>
    </citation>
    <scope>NUCLEOTIDE SEQUENCE</scope>
    <source>
        <strain evidence="2">R05AC</strain>
    </source>
</reference>
<dbReference type="PANTHER" id="PTHR21530:SF7">
    <property type="entry name" value="TRAB DOMAIN-CONTAINING PROTEIN"/>
    <property type="match status" value="1"/>
</dbReference>
<keyword evidence="1" id="KW-0732">Signal</keyword>
<protein>
    <recommendedName>
        <fullName evidence="4">TraB domain-containing protein</fullName>
    </recommendedName>
</protein>
<accession>A0AAD8Y0S8</accession>
<name>A0AAD8Y0S8_9STRA</name>
<dbReference type="InterPro" id="IPR046336">
    <property type="entry name" value="Lon_prtase_N_sf"/>
</dbReference>
<feature type="signal peptide" evidence="1">
    <location>
        <begin position="1"/>
        <end position="28"/>
    </location>
</feature>
<dbReference type="InterPro" id="IPR046345">
    <property type="entry name" value="TraB_PrgY-like"/>
</dbReference>
<gene>
    <name evidence="2" type="ORF">QTG54_012291</name>
</gene>
<organism evidence="2 3">
    <name type="scientific">Skeletonema marinoi</name>
    <dbReference type="NCBI Taxonomy" id="267567"/>
    <lineage>
        <taxon>Eukaryota</taxon>
        <taxon>Sar</taxon>
        <taxon>Stramenopiles</taxon>
        <taxon>Ochrophyta</taxon>
        <taxon>Bacillariophyta</taxon>
        <taxon>Coscinodiscophyceae</taxon>
        <taxon>Thalassiosirophycidae</taxon>
        <taxon>Thalassiosirales</taxon>
        <taxon>Skeletonemataceae</taxon>
        <taxon>Skeletonema</taxon>
        <taxon>Skeletonema marinoi-dohrnii complex</taxon>
    </lineage>
</organism>
<dbReference type="AlphaFoldDB" id="A0AAD8Y0S8"/>
<feature type="chain" id="PRO_5042252314" description="TraB domain-containing protein" evidence="1">
    <location>
        <begin position="29"/>
        <end position="522"/>
    </location>
</feature>
<evidence type="ECO:0000256" key="1">
    <source>
        <dbReference type="SAM" id="SignalP"/>
    </source>
</evidence>
<dbReference type="EMBL" id="JATAAI010000027">
    <property type="protein sequence ID" value="KAK1736846.1"/>
    <property type="molecule type" value="Genomic_DNA"/>
</dbReference>
<evidence type="ECO:0000313" key="2">
    <source>
        <dbReference type="EMBL" id="KAK1736846.1"/>
    </source>
</evidence>
<keyword evidence="3" id="KW-1185">Reference proteome</keyword>
<sequence length="522" mass="57463">MMRRRISIFPALLLLLPYLLLCLQNATSMSLPSKTQTSTTQTTHHNINDIINSPHIGYIKDPSNKREVFVIGTSHFRCSSAAEVTSLITQVRPDGVVLELDPERVLRLTKQYYGFDADGDITAQAQIDASVQTNPSNSGGEELLYGSDFVAAVTTCKDMDIPLFLGDEYAQETKQRLMQQLFRADAYSPMPLVTSLVPDMTTTTKARAADISTTSRISLIDTFRTDPNKLTPLAVSSSPPLVIAALALLLQNNEAAASIAYSSSSGALVDAVWNVLETSLSIVLSFFASCFLFNTVIVERDEILADSTIRAWNVLRSLKNGTFIRKRWEFRVNTSKNENEKGAGASSFDATTELPLFTLKRPLIKGKRRNLNLFESRWLKMIDSVTNEDYKSSSSASSPQFGCVRCTNKFYSAASVDGLEGRYADIIFERKGALASIVELKEGKRPTSGDRKIGVTIEGGDEFTIDDESTSISVTKDGYMIANKWDSNDLSKPIQSDDKWVKVVVVVGLLHGNGVVKLLSKD</sequence>